<dbReference type="InterPro" id="IPR011050">
    <property type="entry name" value="Pectin_lyase_fold/virulence"/>
</dbReference>
<dbReference type="Proteomes" id="UP000001312">
    <property type="component" value="Unassembled WGS sequence"/>
</dbReference>
<evidence type="ECO:0000256" key="2">
    <source>
        <dbReference type="ARBA" id="ARBA00008834"/>
    </source>
</evidence>
<evidence type="ECO:0000256" key="5">
    <source>
        <dbReference type="ARBA" id="ARBA00022801"/>
    </source>
</evidence>
<evidence type="ECO:0000256" key="4">
    <source>
        <dbReference type="ARBA" id="ARBA00022729"/>
    </source>
</evidence>
<feature type="chain" id="PRO_5002705521" evidence="10">
    <location>
        <begin position="21"/>
        <end position="290"/>
    </location>
</feature>
<dbReference type="InParanoid" id="A7EB67"/>
<dbReference type="STRING" id="665079.A7EB67"/>
<comment type="similarity">
    <text evidence="2 9">Belongs to the glycosyl hydrolase 28 family.</text>
</comment>
<evidence type="ECO:0000256" key="6">
    <source>
        <dbReference type="ARBA" id="ARBA00023180"/>
    </source>
</evidence>
<dbReference type="RefSeq" id="XP_001596333.1">
    <property type="nucleotide sequence ID" value="XM_001596283.1"/>
</dbReference>
<evidence type="ECO:0000313" key="12">
    <source>
        <dbReference type="Proteomes" id="UP000001312"/>
    </source>
</evidence>
<dbReference type="KEGG" id="ssl:SS1G_02553"/>
<dbReference type="HOGENOM" id="CLU_016031_1_1_1"/>
<dbReference type="PANTHER" id="PTHR31736:SF8">
    <property type="entry name" value="PUTATIVE (AFU_ORTHOLOGUE AFUA_7G06410)-RELATED"/>
    <property type="match status" value="1"/>
</dbReference>
<evidence type="ECO:0000256" key="10">
    <source>
        <dbReference type="SAM" id="SignalP"/>
    </source>
</evidence>
<name>A7EB67_SCLS1</name>
<evidence type="ECO:0000256" key="8">
    <source>
        <dbReference type="ARBA" id="ARBA00023316"/>
    </source>
</evidence>
<evidence type="ECO:0000256" key="3">
    <source>
        <dbReference type="ARBA" id="ARBA00022525"/>
    </source>
</evidence>
<keyword evidence="12" id="KW-1185">Reference proteome</keyword>
<dbReference type="eggNOG" id="ENOG502QRJW">
    <property type="taxonomic scope" value="Eukaryota"/>
</dbReference>
<protein>
    <submittedName>
        <fullName evidence="11">Uncharacterized protein</fullName>
    </submittedName>
</protein>
<dbReference type="GO" id="GO:0005975">
    <property type="term" value="P:carbohydrate metabolic process"/>
    <property type="evidence" value="ECO:0007669"/>
    <property type="project" value="InterPro"/>
</dbReference>
<dbReference type="PANTHER" id="PTHR31736">
    <property type="match status" value="1"/>
</dbReference>
<dbReference type="GeneID" id="5492418"/>
<dbReference type="Pfam" id="PF00295">
    <property type="entry name" value="Glyco_hydro_28"/>
    <property type="match status" value="2"/>
</dbReference>
<gene>
    <name evidence="11" type="ORF">SS1G_02553</name>
</gene>
<keyword evidence="5 9" id="KW-0378">Hydrolase</keyword>
<dbReference type="GO" id="GO:0004650">
    <property type="term" value="F:polygalacturonase activity"/>
    <property type="evidence" value="ECO:0007669"/>
    <property type="project" value="InterPro"/>
</dbReference>
<evidence type="ECO:0000256" key="9">
    <source>
        <dbReference type="RuleBase" id="RU361169"/>
    </source>
</evidence>
<evidence type="ECO:0000256" key="7">
    <source>
        <dbReference type="ARBA" id="ARBA00023295"/>
    </source>
</evidence>
<keyword evidence="7 9" id="KW-0326">Glycosidase</keyword>
<sequence length="290" mass="30975">MRSFHLAILAGSLFFDSTNGDPSVHSPRATCTVQPSLNGTDDAPAILSAFKTCGKDGTVWSTNITYWLNQSMAFGYQNQTSAWWLGGNNINVNGYGYGTLDGNGQAWYDFVKGISNYPNRPQALTIWNTTNSVFRGLRFVQSQMCIALKANSTNILITNSTFYNGLGVAIGSIGQYKGVYESIENVTASEIVFYKTLHGGYVKTWTGEQAGYPPNGGGGGLGFQISDLSMYNISGSITNPITSYQCSAVAPCKDITMENIDVVDANGTAGTGYKCTNVIGTTGFTCTGPT</sequence>
<dbReference type="Gene3D" id="2.160.20.10">
    <property type="entry name" value="Single-stranded right-handed beta-helix, Pectin lyase-like"/>
    <property type="match status" value="2"/>
</dbReference>
<dbReference type="SUPFAM" id="SSF51126">
    <property type="entry name" value="Pectin lyase-like"/>
    <property type="match status" value="1"/>
</dbReference>
<evidence type="ECO:0000313" key="11">
    <source>
        <dbReference type="EMBL" id="EDN99695.1"/>
    </source>
</evidence>
<dbReference type="GO" id="GO:0071555">
    <property type="term" value="P:cell wall organization"/>
    <property type="evidence" value="ECO:0007669"/>
    <property type="project" value="UniProtKB-KW"/>
</dbReference>
<comment type="subcellular location">
    <subcellularLocation>
        <location evidence="1">Secreted</location>
    </subcellularLocation>
</comment>
<organism evidence="11 12">
    <name type="scientific">Sclerotinia sclerotiorum (strain ATCC 18683 / 1980 / Ss-1)</name>
    <name type="common">White mold</name>
    <name type="synonym">Whetzelinia sclerotiorum</name>
    <dbReference type="NCBI Taxonomy" id="665079"/>
    <lineage>
        <taxon>Eukaryota</taxon>
        <taxon>Fungi</taxon>
        <taxon>Dikarya</taxon>
        <taxon>Ascomycota</taxon>
        <taxon>Pezizomycotina</taxon>
        <taxon>Leotiomycetes</taxon>
        <taxon>Helotiales</taxon>
        <taxon>Sclerotiniaceae</taxon>
        <taxon>Sclerotinia</taxon>
    </lineage>
</organism>
<proteinExistence type="inferred from homology"/>
<dbReference type="GO" id="GO:0005576">
    <property type="term" value="C:extracellular region"/>
    <property type="evidence" value="ECO:0007669"/>
    <property type="project" value="UniProtKB-SubCell"/>
</dbReference>
<keyword evidence="8" id="KW-0961">Cell wall biogenesis/degradation</keyword>
<dbReference type="InterPro" id="IPR012334">
    <property type="entry name" value="Pectin_lyas_fold"/>
</dbReference>
<evidence type="ECO:0000256" key="1">
    <source>
        <dbReference type="ARBA" id="ARBA00004613"/>
    </source>
</evidence>
<dbReference type="AlphaFoldDB" id="A7EB67"/>
<dbReference type="InterPro" id="IPR000743">
    <property type="entry name" value="Glyco_hydro_28"/>
</dbReference>
<keyword evidence="3" id="KW-0964">Secreted</keyword>
<accession>A7EB67</accession>
<reference evidence="12" key="1">
    <citation type="journal article" date="2011" name="PLoS Genet.">
        <title>Genomic analysis of the necrotrophic fungal pathogens Sclerotinia sclerotiorum and Botrytis cinerea.</title>
        <authorList>
            <person name="Amselem J."/>
            <person name="Cuomo C.A."/>
            <person name="van Kan J.A."/>
            <person name="Viaud M."/>
            <person name="Benito E.P."/>
            <person name="Couloux A."/>
            <person name="Coutinho P.M."/>
            <person name="de Vries R.P."/>
            <person name="Dyer P.S."/>
            <person name="Fillinger S."/>
            <person name="Fournier E."/>
            <person name="Gout L."/>
            <person name="Hahn M."/>
            <person name="Kohn L."/>
            <person name="Lapalu N."/>
            <person name="Plummer K.M."/>
            <person name="Pradier J.M."/>
            <person name="Quevillon E."/>
            <person name="Sharon A."/>
            <person name="Simon A."/>
            <person name="ten Have A."/>
            <person name="Tudzynski B."/>
            <person name="Tudzynski P."/>
            <person name="Wincker P."/>
            <person name="Andrew M."/>
            <person name="Anthouard V."/>
            <person name="Beever R.E."/>
            <person name="Beffa R."/>
            <person name="Benoit I."/>
            <person name="Bouzid O."/>
            <person name="Brault B."/>
            <person name="Chen Z."/>
            <person name="Choquer M."/>
            <person name="Collemare J."/>
            <person name="Cotton P."/>
            <person name="Danchin E.G."/>
            <person name="Da Silva C."/>
            <person name="Gautier A."/>
            <person name="Giraud C."/>
            <person name="Giraud T."/>
            <person name="Gonzalez C."/>
            <person name="Grossetete S."/>
            <person name="Guldener U."/>
            <person name="Henrissat B."/>
            <person name="Howlett B.J."/>
            <person name="Kodira C."/>
            <person name="Kretschmer M."/>
            <person name="Lappartient A."/>
            <person name="Leroch M."/>
            <person name="Levis C."/>
            <person name="Mauceli E."/>
            <person name="Neuveglise C."/>
            <person name="Oeser B."/>
            <person name="Pearson M."/>
            <person name="Poulain J."/>
            <person name="Poussereau N."/>
            <person name="Quesneville H."/>
            <person name="Rascle C."/>
            <person name="Schumacher J."/>
            <person name="Segurens B."/>
            <person name="Sexton A."/>
            <person name="Silva E."/>
            <person name="Sirven C."/>
            <person name="Soanes D.M."/>
            <person name="Talbot N.J."/>
            <person name="Templeton M."/>
            <person name="Yandava C."/>
            <person name="Yarden O."/>
            <person name="Zeng Q."/>
            <person name="Rollins J.A."/>
            <person name="Lebrun M.H."/>
            <person name="Dickman M."/>
        </authorList>
    </citation>
    <scope>NUCLEOTIDE SEQUENCE [LARGE SCALE GENOMIC DNA]</scope>
    <source>
        <strain evidence="12">ATCC 18683 / 1980 / Ss-1</strain>
    </source>
</reference>
<feature type="signal peptide" evidence="10">
    <location>
        <begin position="1"/>
        <end position="20"/>
    </location>
</feature>
<dbReference type="EMBL" id="CH476623">
    <property type="protein sequence ID" value="EDN99695.1"/>
    <property type="molecule type" value="Genomic_DNA"/>
</dbReference>
<keyword evidence="4 10" id="KW-0732">Signal</keyword>
<keyword evidence="6" id="KW-0325">Glycoprotein</keyword>